<dbReference type="Proteomes" id="UP000237000">
    <property type="component" value="Unassembled WGS sequence"/>
</dbReference>
<protein>
    <submittedName>
        <fullName evidence="1">Uncharacterized protein</fullName>
    </submittedName>
</protein>
<dbReference type="OrthoDB" id="10418963at2759"/>
<proteinExistence type="predicted"/>
<evidence type="ECO:0000313" key="1">
    <source>
        <dbReference type="EMBL" id="PON76018.1"/>
    </source>
</evidence>
<dbReference type="InParanoid" id="A0A2P5DRV8"/>
<comment type="caution">
    <text evidence="1">The sequence shown here is derived from an EMBL/GenBank/DDBJ whole genome shotgun (WGS) entry which is preliminary data.</text>
</comment>
<dbReference type="AlphaFoldDB" id="A0A2P5DRV8"/>
<sequence>MKFSVQDQMERGRVSLLVIEIKEVPTCVNVEPCSTSVRYSTNHVYSLVYVEGKTNCKITSHL</sequence>
<organism evidence="1 2">
    <name type="scientific">Trema orientale</name>
    <name type="common">Charcoal tree</name>
    <name type="synonym">Celtis orientalis</name>
    <dbReference type="NCBI Taxonomy" id="63057"/>
    <lineage>
        <taxon>Eukaryota</taxon>
        <taxon>Viridiplantae</taxon>
        <taxon>Streptophyta</taxon>
        <taxon>Embryophyta</taxon>
        <taxon>Tracheophyta</taxon>
        <taxon>Spermatophyta</taxon>
        <taxon>Magnoliopsida</taxon>
        <taxon>eudicotyledons</taxon>
        <taxon>Gunneridae</taxon>
        <taxon>Pentapetalae</taxon>
        <taxon>rosids</taxon>
        <taxon>fabids</taxon>
        <taxon>Rosales</taxon>
        <taxon>Cannabaceae</taxon>
        <taxon>Trema</taxon>
    </lineage>
</organism>
<keyword evidence="2" id="KW-1185">Reference proteome</keyword>
<dbReference type="EMBL" id="JXTC01000253">
    <property type="protein sequence ID" value="PON76018.1"/>
    <property type="molecule type" value="Genomic_DNA"/>
</dbReference>
<accession>A0A2P5DRV8</accession>
<gene>
    <name evidence="1" type="ORF">TorRG33x02_244170</name>
</gene>
<name>A0A2P5DRV8_TREOI</name>
<evidence type="ECO:0000313" key="2">
    <source>
        <dbReference type="Proteomes" id="UP000237000"/>
    </source>
</evidence>
<reference evidence="2" key="1">
    <citation type="submission" date="2016-06" db="EMBL/GenBank/DDBJ databases">
        <title>Parallel loss of symbiosis genes in relatives of nitrogen-fixing non-legume Parasponia.</title>
        <authorList>
            <person name="Van Velzen R."/>
            <person name="Holmer R."/>
            <person name="Bu F."/>
            <person name="Rutten L."/>
            <person name="Van Zeijl A."/>
            <person name="Liu W."/>
            <person name="Santuari L."/>
            <person name="Cao Q."/>
            <person name="Sharma T."/>
            <person name="Shen D."/>
            <person name="Roswanjaya Y."/>
            <person name="Wardhani T."/>
            <person name="Kalhor M.S."/>
            <person name="Jansen J."/>
            <person name="Van den Hoogen J."/>
            <person name="Gungor B."/>
            <person name="Hartog M."/>
            <person name="Hontelez J."/>
            <person name="Verver J."/>
            <person name="Yang W.-C."/>
            <person name="Schijlen E."/>
            <person name="Repin R."/>
            <person name="Schilthuizen M."/>
            <person name="Schranz E."/>
            <person name="Heidstra R."/>
            <person name="Miyata K."/>
            <person name="Fedorova E."/>
            <person name="Kohlen W."/>
            <person name="Bisseling T."/>
            <person name="Smit S."/>
            <person name="Geurts R."/>
        </authorList>
    </citation>
    <scope>NUCLEOTIDE SEQUENCE [LARGE SCALE GENOMIC DNA]</scope>
    <source>
        <strain evidence="2">cv. RG33-2</strain>
    </source>
</reference>